<name>A0A0K8NW04_PISS1</name>
<dbReference type="EC" id="3.1.4.-" evidence="7"/>
<organism evidence="11 12">
    <name type="scientific">Piscinibacter sakaiensis</name>
    <name type="common">Ideonella sakaiensis</name>
    <dbReference type="NCBI Taxonomy" id="1547922"/>
    <lineage>
        <taxon>Bacteria</taxon>
        <taxon>Pseudomonadati</taxon>
        <taxon>Pseudomonadota</taxon>
        <taxon>Betaproteobacteria</taxon>
        <taxon>Burkholderiales</taxon>
        <taxon>Sphaerotilaceae</taxon>
        <taxon>Piscinibacter</taxon>
    </lineage>
</organism>
<reference evidence="11 12" key="2">
    <citation type="journal article" date="2016" name="Science">
        <title>A bacterium that degrades and assimilates poly(ethylene terephthalate).</title>
        <authorList>
            <person name="Yoshida S."/>
            <person name="Hiraga K."/>
            <person name="Takehana T."/>
            <person name="Taniguchi I."/>
            <person name="Yamaji H."/>
            <person name="Maeda Y."/>
            <person name="Toyohara K."/>
            <person name="Miyamoto K."/>
            <person name="Kimura Y."/>
            <person name="Oda K."/>
        </authorList>
    </citation>
    <scope>NUCLEOTIDE SEQUENCE [LARGE SCALE GENOMIC DNA]</scope>
    <source>
        <strain evidence="12">NBRC 110686 / TISTR 2288 / 201-F6</strain>
    </source>
</reference>
<dbReference type="SUPFAM" id="SSF81301">
    <property type="entry name" value="Nucleotidyltransferase"/>
    <property type="match status" value="1"/>
</dbReference>
<dbReference type="PROSITE" id="PS51671">
    <property type="entry name" value="ACT"/>
    <property type="match status" value="2"/>
</dbReference>
<keyword evidence="3" id="KW-0677">Repeat</keyword>
<feature type="region of interest" description="Disordered" evidence="8">
    <location>
        <begin position="1"/>
        <end position="35"/>
    </location>
</feature>
<dbReference type="Pfam" id="PF08335">
    <property type="entry name" value="GlnD_UR_UTase"/>
    <property type="match status" value="1"/>
</dbReference>
<dbReference type="PANTHER" id="PTHR47320:SF1">
    <property type="entry name" value="BIFUNCTIONAL URIDYLYLTRANSFERASE_URIDYLYL-REMOVING ENZYME"/>
    <property type="match status" value="1"/>
</dbReference>
<dbReference type="STRING" id="1547922.ISF6_5035"/>
<dbReference type="AlphaFoldDB" id="A0A0K8NW04"/>
<dbReference type="InterPro" id="IPR045865">
    <property type="entry name" value="ACT-like_dom_sf"/>
</dbReference>
<keyword evidence="12" id="KW-1185">Reference proteome</keyword>
<evidence type="ECO:0000256" key="2">
    <source>
        <dbReference type="ARBA" id="ARBA00022695"/>
    </source>
</evidence>
<comment type="similarity">
    <text evidence="7">Belongs to the GlnD family.</text>
</comment>
<evidence type="ECO:0000313" key="12">
    <source>
        <dbReference type="Proteomes" id="UP000037660"/>
    </source>
</evidence>
<evidence type="ECO:0000256" key="3">
    <source>
        <dbReference type="ARBA" id="ARBA00022737"/>
    </source>
</evidence>
<dbReference type="GO" id="GO:0008081">
    <property type="term" value="F:phosphoric diester hydrolase activity"/>
    <property type="evidence" value="ECO:0007669"/>
    <property type="project" value="UniProtKB-UniRule"/>
</dbReference>
<dbReference type="Pfam" id="PF01909">
    <property type="entry name" value="NTP_transf_2"/>
    <property type="match status" value="1"/>
</dbReference>
<keyword evidence="2 7" id="KW-0548">Nucleotidyltransferase</keyword>
<feature type="domain" description="ACT" evidence="9">
    <location>
        <begin position="723"/>
        <end position="802"/>
    </location>
</feature>
<dbReference type="SUPFAM" id="SSF55021">
    <property type="entry name" value="ACT-like"/>
    <property type="match status" value="2"/>
</dbReference>
<sequence length="900" mass="100935">MGKADEGRGAQAVAPMTPSTDAAGPRPTDPGAPRPDIATLRRAFRDGKAALLAHFEQSRPSAPSATRLVQQLARHVDRTLAQLWQSSGMPEGAALAAVGGYGRGELYPHSDVDVLVLLPDGLSASAEPVIPGSPAADTARAIEAFITACWDIGLEIGSSVRTVGECLEEGQRDVTVQTALLESRVVCGARALYHRFRRAYDHAMDPAAFLRAKTLEMRQRHLKYEDTPYSLEPNCKESPGGLRDLQVVIWVARAAGLGKTWRELTAKGLITPFEARQLQRNEGLLRLIRARLHVVARRREDRLVFDLQTAVAESFGYRPLAGQRASEVLMKRYYWAAKAVTQLNQILMLNIQERIDGSQDAPMRPLDGRFLDRDGLLEVASDDLYHRDPRAILQTFLVYQQVVGIKGLSSRTLRALYNARDLMDGAFRRDPENRATFLKILQAPGGQTHAFRLMNQTSVLGRYLWVFRRIVGQMQHDLFHVYTVDQHILMVLRNVRRFFIPEHAHEYPFCSQLASTWDKPWLLYVAALFHDVAKGRGGDHSELGAREARRFCRDHGIGREDAALVEFLVDKHLVMSRIAQKEDLSDPEVIDAFARLMGSERRLTALYLLTVADIRGTSPRVWNAWKGKLLEDLYRATLRALGGAQPNLHAAIEERKQEARRLLNLAALASGSEQPLWQTLDLRYFARHDAGDIAWHARCLQDRVTAQEPLVRARLSPLGEGLQVLIYSPDRPDLFARTCGYFDAAGFNILDAKVHTTRSGYALDTFQVTSPPLEQHYRDLIMLVESQLTQALNAVGALPEPSRGRLSRRVKSFPVTPRIALRPDERAQRWLLTISTSDRSGLLYAIARVLARHQINLQLAKITTLGERVEDTFLIDGSALQQNRTQIEVETELLDAIEPR</sequence>
<dbReference type="NCBIfam" id="NF002837">
    <property type="entry name" value="PRK03059.1"/>
    <property type="match status" value="1"/>
</dbReference>
<dbReference type="GO" id="GO:0008773">
    <property type="term" value="F:[protein-PII] uridylyltransferase activity"/>
    <property type="evidence" value="ECO:0007669"/>
    <property type="project" value="UniProtKB-UniRule"/>
</dbReference>
<evidence type="ECO:0000256" key="5">
    <source>
        <dbReference type="ARBA" id="ARBA00022842"/>
    </source>
</evidence>
<dbReference type="CDD" id="cd04899">
    <property type="entry name" value="ACT_ACR-UUR-like_2"/>
    <property type="match status" value="1"/>
</dbReference>
<comment type="activity regulation">
    <text evidence="7">Uridylyltransferase (UTase) activity is inhibited by glutamine, while glutamine activates uridylyl-removing (UR) activity.</text>
</comment>
<dbReference type="EMBL" id="BBYR01000008">
    <property type="protein sequence ID" value="GAP34566.1"/>
    <property type="molecule type" value="Genomic_DNA"/>
</dbReference>
<dbReference type="InterPro" id="IPR013546">
    <property type="entry name" value="PII_UdlTrfase/GS_AdlTrfase"/>
</dbReference>
<dbReference type="InterPro" id="IPR010043">
    <property type="entry name" value="UTase/UR"/>
</dbReference>
<comment type="catalytic activity">
    <reaction evidence="7">
        <text>[protein-PII]-L-tyrosine + UTP = [protein-PII]-uridylyl-L-tyrosine + diphosphate</text>
        <dbReference type="Rhea" id="RHEA:13673"/>
        <dbReference type="Rhea" id="RHEA-COMP:12147"/>
        <dbReference type="Rhea" id="RHEA-COMP:12148"/>
        <dbReference type="ChEBI" id="CHEBI:33019"/>
        <dbReference type="ChEBI" id="CHEBI:46398"/>
        <dbReference type="ChEBI" id="CHEBI:46858"/>
        <dbReference type="ChEBI" id="CHEBI:90602"/>
        <dbReference type="EC" id="2.7.7.59"/>
    </reaction>
</comment>
<dbReference type="SMART" id="SM00471">
    <property type="entry name" value="HDc"/>
    <property type="match status" value="1"/>
</dbReference>
<dbReference type="GO" id="GO:0006808">
    <property type="term" value="P:regulation of nitrogen utilization"/>
    <property type="evidence" value="ECO:0007669"/>
    <property type="project" value="UniProtKB-UniRule"/>
</dbReference>
<comment type="caution">
    <text evidence="7">Lacks conserved residue(s) required for the propagation of feature annotation.</text>
</comment>
<evidence type="ECO:0000256" key="8">
    <source>
        <dbReference type="SAM" id="MobiDB-lite"/>
    </source>
</evidence>
<feature type="domain" description="ACT" evidence="9">
    <location>
        <begin position="831"/>
        <end position="900"/>
    </location>
</feature>
<accession>A0A0K8NW04</accession>
<keyword evidence="4 7" id="KW-0378">Hydrolase</keyword>
<evidence type="ECO:0000259" key="10">
    <source>
        <dbReference type="PROSITE" id="PS51831"/>
    </source>
</evidence>
<gene>
    <name evidence="7" type="primary">glnD</name>
    <name evidence="11" type="ORF">ISF6_5035</name>
</gene>
<dbReference type="InterPro" id="IPR002912">
    <property type="entry name" value="ACT_dom"/>
</dbReference>
<evidence type="ECO:0000256" key="4">
    <source>
        <dbReference type="ARBA" id="ARBA00022801"/>
    </source>
</evidence>
<comment type="domain">
    <text evidence="7">Has four distinct domains: an N-terminal nucleotidyltransferase (NT) domain responsible for UTase activity, a central HD domain that encodes UR activity, and two C-terminal ACT domains that seem to have a role in glutamine sensing.</text>
</comment>
<comment type="catalytic activity">
    <reaction evidence="7">
        <text>[protein-PII]-uridylyl-L-tyrosine + H2O = [protein-PII]-L-tyrosine + UMP + H(+)</text>
        <dbReference type="Rhea" id="RHEA:48600"/>
        <dbReference type="Rhea" id="RHEA-COMP:12147"/>
        <dbReference type="Rhea" id="RHEA-COMP:12148"/>
        <dbReference type="ChEBI" id="CHEBI:15377"/>
        <dbReference type="ChEBI" id="CHEBI:15378"/>
        <dbReference type="ChEBI" id="CHEBI:46858"/>
        <dbReference type="ChEBI" id="CHEBI:57865"/>
        <dbReference type="ChEBI" id="CHEBI:90602"/>
    </reaction>
</comment>
<dbReference type="InterPro" id="IPR006674">
    <property type="entry name" value="HD_domain"/>
</dbReference>
<dbReference type="InterPro" id="IPR003607">
    <property type="entry name" value="HD/PDEase_dom"/>
</dbReference>
<feature type="region of interest" description="Uridylyltransferase" evidence="7">
    <location>
        <begin position="1"/>
        <end position="365"/>
    </location>
</feature>
<dbReference type="CDD" id="cd00077">
    <property type="entry name" value="HDc"/>
    <property type="match status" value="1"/>
</dbReference>
<evidence type="ECO:0000259" key="9">
    <source>
        <dbReference type="PROSITE" id="PS51671"/>
    </source>
</evidence>
<dbReference type="Gene3D" id="1.10.3210.10">
    <property type="entry name" value="Hypothetical protein af1432"/>
    <property type="match status" value="1"/>
</dbReference>
<dbReference type="PIRSF" id="PIRSF006288">
    <property type="entry name" value="PII_uridyltransf"/>
    <property type="match status" value="1"/>
</dbReference>
<dbReference type="HAMAP" id="MF_00277">
    <property type="entry name" value="PII_uridylyl_transf"/>
    <property type="match status" value="1"/>
</dbReference>
<dbReference type="NCBIfam" id="TIGR01693">
    <property type="entry name" value="UTase_glnD"/>
    <property type="match status" value="1"/>
</dbReference>
<comment type="cofactor">
    <cofactor evidence="7">
        <name>Mg(2+)</name>
        <dbReference type="ChEBI" id="CHEBI:18420"/>
    </cofactor>
</comment>
<dbReference type="PROSITE" id="PS51831">
    <property type="entry name" value="HD"/>
    <property type="match status" value="1"/>
</dbReference>
<evidence type="ECO:0000313" key="11">
    <source>
        <dbReference type="EMBL" id="GAP34566.1"/>
    </source>
</evidence>
<reference evidence="12" key="1">
    <citation type="submission" date="2015-07" db="EMBL/GenBank/DDBJ databases">
        <title>Discovery of a poly(ethylene terephthalate assimilation.</title>
        <authorList>
            <person name="Yoshida S."/>
            <person name="Hiraga K."/>
            <person name="Takehana T."/>
            <person name="Taniguchi I."/>
            <person name="Yamaji H."/>
            <person name="Maeda Y."/>
            <person name="Toyohara K."/>
            <person name="Miyamoto K."/>
            <person name="Kimura Y."/>
            <person name="Oda K."/>
        </authorList>
    </citation>
    <scope>NUCLEOTIDE SEQUENCE [LARGE SCALE GENOMIC DNA]</scope>
    <source>
        <strain evidence="12">NBRC 110686 / TISTR 2288 / 201-F6</strain>
    </source>
</reference>
<dbReference type="InterPro" id="IPR002934">
    <property type="entry name" value="Polymerase_NTP_transf_dom"/>
</dbReference>
<keyword evidence="5 7" id="KW-0460">Magnesium</keyword>
<proteinExistence type="inferred from homology"/>
<keyword evidence="1 7" id="KW-0808">Transferase</keyword>
<comment type="caution">
    <text evidence="11">The sequence shown here is derived from an EMBL/GenBank/DDBJ whole genome shotgun (WGS) entry which is preliminary data.</text>
</comment>
<dbReference type="Gene3D" id="3.30.70.260">
    <property type="match status" value="1"/>
</dbReference>
<dbReference type="PANTHER" id="PTHR47320">
    <property type="entry name" value="BIFUNCTIONAL URIDYLYLTRANSFERASE/URIDYLYL-REMOVING ENZYME"/>
    <property type="match status" value="1"/>
</dbReference>
<dbReference type="InterPro" id="IPR043519">
    <property type="entry name" value="NT_sf"/>
</dbReference>
<dbReference type="EC" id="2.7.7.59" evidence="7"/>
<dbReference type="CDD" id="cd04900">
    <property type="entry name" value="ACT_UUR-like_1"/>
    <property type="match status" value="1"/>
</dbReference>
<dbReference type="CDD" id="cd05401">
    <property type="entry name" value="NT_GlnE_GlnD_like"/>
    <property type="match status" value="1"/>
</dbReference>
<dbReference type="SUPFAM" id="SSF81593">
    <property type="entry name" value="Nucleotidyltransferase substrate binding subunit/domain"/>
    <property type="match status" value="1"/>
</dbReference>
<dbReference type="Pfam" id="PF01966">
    <property type="entry name" value="HD"/>
    <property type="match status" value="1"/>
</dbReference>
<protein>
    <recommendedName>
        <fullName evidence="7">Bifunctional uridylyltransferase/uridylyl-removing enzyme</fullName>
        <shortName evidence="7">UTase/UR</shortName>
    </recommendedName>
    <alternativeName>
        <fullName evidence="7">Bifunctional [protein-PII] modification enzyme</fullName>
    </alternativeName>
    <alternativeName>
        <fullName evidence="7">Bifunctional nitrogen sensor protein</fullName>
    </alternativeName>
    <domain>
        <recommendedName>
            <fullName evidence="7">[Protein-PII] uridylyltransferase</fullName>
            <shortName evidence="7">PII uridylyltransferase</shortName>
            <shortName evidence="7">UTase</shortName>
            <ecNumber evidence="7">2.7.7.59</ecNumber>
        </recommendedName>
    </domain>
    <domain>
        <recommendedName>
            <fullName evidence="7">[Protein-PII]-UMP uridylyl-removing enzyme</fullName>
            <shortName evidence="7">UR</shortName>
            <ecNumber evidence="7">3.1.4.-</ecNumber>
        </recommendedName>
    </domain>
</protein>
<evidence type="ECO:0000256" key="6">
    <source>
        <dbReference type="ARBA" id="ARBA00023268"/>
    </source>
</evidence>
<dbReference type="Proteomes" id="UP000037660">
    <property type="component" value="Unassembled WGS sequence"/>
</dbReference>
<comment type="function">
    <text evidence="7">Modifies, by uridylylation and deuridylylation, the PII regulatory proteins (GlnB and homologs), in response to the nitrogen status of the cell that GlnD senses through the glutamine level. Under low glutamine levels, catalyzes the conversion of the PII proteins and UTP to PII-UMP and PPi, while under higher glutamine levels, GlnD hydrolyzes PII-UMP to PII and UMP (deuridylylation). Thus, controls uridylylation state and activity of the PII proteins, and plays an important role in the regulation of nitrogen metabolism.</text>
</comment>
<evidence type="ECO:0000256" key="1">
    <source>
        <dbReference type="ARBA" id="ARBA00022679"/>
    </source>
</evidence>
<keyword evidence="6 7" id="KW-0511">Multifunctional enzyme</keyword>
<feature type="domain" description="HD" evidence="10">
    <location>
        <begin position="484"/>
        <end position="606"/>
    </location>
</feature>
<evidence type="ECO:0000256" key="7">
    <source>
        <dbReference type="HAMAP-Rule" id="MF_00277"/>
    </source>
</evidence>
<dbReference type="SUPFAM" id="SSF109604">
    <property type="entry name" value="HD-domain/PDEase-like"/>
    <property type="match status" value="1"/>
</dbReference>